<dbReference type="Proteomes" id="UP000291338">
    <property type="component" value="Unassembled WGS sequence"/>
</dbReference>
<keyword evidence="1" id="KW-0489">Methyltransferase</keyword>
<proteinExistence type="predicted"/>
<protein>
    <submittedName>
        <fullName evidence="1">N-6 DNA methylase</fullName>
    </submittedName>
</protein>
<dbReference type="SUPFAM" id="SSF53335">
    <property type="entry name" value="S-adenosyl-L-methionine-dependent methyltransferases"/>
    <property type="match status" value="1"/>
</dbReference>
<dbReference type="InterPro" id="IPR029063">
    <property type="entry name" value="SAM-dependent_MTases_sf"/>
</dbReference>
<organism evidence="1 2">
    <name type="scientific">Pseudoalteromonas phenolica</name>
    <dbReference type="NCBI Taxonomy" id="161398"/>
    <lineage>
        <taxon>Bacteria</taxon>
        <taxon>Pseudomonadati</taxon>
        <taxon>Pseudomonadota</taxon>
        <taxon>Gammaproteobacteria</taxon>
        <taxon>Alteromonadales</taxon>
        <taxon>Pseudoalteromonadaceae</taxon>
        <taxon>Pseudoalteromonas</taxon>
    </lineage>
</organism>
<dbReference type="PANTHER" id="PTHR42998:SF1">
    <property type="entry name" value="TYPE I RESTRICTION ENZYME HINDI METHYLASE SUBUNIT"/>
    <property type="match status" value="1"/>
</dbReference>
<gene>
    <name evidence="1" type="ORF">C1E23_21200</name>
</gene>
<sequence length="96" mass="10945">NPNTLPVREWILDKFKLLASVDLAVEAFLPQVGVQASLLFLQKKTEVERQLAQNGTEDYEVFMAIAEKLGKDRRGNPIYLRDEDGAELLFSTETEY</sequence>
<accession>A0A4Q7IH61</accession>
<dbReference type="InterPro" id="IPR052916">
    <property type="entry name" value="Type-I_RE_MTase_Subunit"/>
</dbReference>
<keyword evidence="1" id="KW-0808">Transferase</keyword>
<dbReference type="GO" id="GO:0008168">
    <property type="term" value="F:methyltransferase activity"/>
    <property type="evidence" value="ECO:0007669"/>
    <property type="project" value="UniProtKB-KW"/>
</dbReference>
<name>A0A4Q7IH61_9GAMM</name>
<evidence type="ECO:0000313" key="1">
    <source>
        <dbReference type="EMBL" id="RZQ51140.1"/>
    </source>
</evidence>
<dbReference type="GO" id="GO:0032259">
    <property type="term" value="P:methylation"/>
    <property type="evidence" value="ECO:0007669"/>
    <property type="project" value="UniProtKB-KW"/>
</dbReference>
<feature type="non-terminal residue" evidence="1">
    <location>
        <position position="1"/>
    </location>
</feature>
<feature type="non-terminal residue" evidence="1">
    <location>
        <position position="96"/>
    </location>
</feature>
<dbReference type="Gene3D" id="3.40.50.150">
    <property type="entry name" value="Vaccinia Virus protein VP39"/>
    <property type="match status" value="1"/>
</dbReference>
<comment type="caution">
    <text evidence="1">The sequence shown here is derived from an EMBL/GenBank/DDBJ whole genome shotgun (WGS) entry which is preliminary data.</text>
</comment>
<dbReference type="EMBL" id="PPSX01000207">
    <property type="protein sequence ID" value="RZQ51140.1"/>
    <property type="molecule type" value="Genomic_DNA"/>
</dbReference>
<dbReference type="AlphaFoldDB" id="A0A4Q7IH61"/>
<reference evidence="1 2" key="1">
    <citation type="submission" date="2018-01" db="EMBL/GenBank/DDBJ databases">
        <title>Co-occurrence of chitin degradation, pigmentation and bioactivity in marine Pseudoalteromonas.</title>
        <authorList>
            <person name="Paulsen S."/>
            <person name="Gram L."/>
            <person name="Machado H."/>
        </authorList>
    </citation>
    <scope>NUCLEOTIDE SEQUENCE [LARGE SCALE GENOMIC DNA]</scope>
    <source>
        <strain evidence="1 2">S3898</strain>
    </source>
</reference>
<evidence type="ECO:0000313" key="2">
    <source>
        <dbReference type="Proteomes" id="UP000291338"/>
    </source>
</evidence>
<dbReference type="PANTHER" id="PTHR42998">
    <property type="entry name" value="TYPE I RESTRICTION ENZYME HINDVIIP M PROTEIN-RELATED"/>
    <property type="match status" value="1"/>
</dbReference>